<dbReference type="InterPro" id="IPR003660">
    <property type="entry name" value="HAMP_dom"/>
</dbReference>
<proteinExistence type="predicted"/>
<dbReference type="Pfam" id="PF00672">
    <property type="entry name" value="HAMP"/>
    <property type="match status" value="1"/>
</dbReference>
<dbReference type="InterPro" id="IPR004358">
    <property type="entry name" value="Sig_transdc_His_kin-like_C"/>
</dbReference>
<dbReference type="FunFam" id="1.10.287.130:FF:000001">
    <property type="entry name" value="Two-component sensor histidine kinase"/>
    <property type="match status" value="1"/>
</dbReference>
<dbReference type="CDD" id="cd00082">
    <property type="entry name" value="HisKA"/>
    <property type="match status" value="1"/>
</dbReference>
<evidence type="ECO:0000256" key="1">
    <source>
        <dbReference type="ARBA" id="ARBA00000085"/>
    </source>
</evidence>
<evidence type="ECO:0000256" key="6">
    <source>
        <dbReference type="ARBA" id="ARBA00022679"/>
    </source>
</evidence>
<keyword evidence="11 14" id="KW-1133">Transmembrane helix</keyword>
<dbReference type="Proteomes" id="UP000654670">
    <property type="component" value="Unassembled WGS sequence"/>
</dbReference>
<evidence type="ECO:0000256" key="3">
    <source>
        <dbReference type="ARBA" id="ARBA00012438"/>
    </source>
</evidence>
<dbReference type="InterPro" id="IPR003661">
    <property type="entry name" value="HisK_dim/P_dom"/>
</dbReference>
<evidence type="ECO:0000256" key="7">
    <source>
        <dbReference type="ARBA" id="ARBA00022692"/>
    </source>
</evidence>
<comment type="subcellular location">
    <subcellularLocation>
        <location evidence="2">Cell membrane</location>
        <topology evidence="2">Multi-pass membrane protein</topology>
    </subcellularLocation>
</comment>
<evidence type="ECO:0000259" key="15">
    <source>
        <dbReference type="PROSITE" id="PS50109"/>
    </source>
</evidence>
<dbReference type="InterPro" id="IPR036890">
    <property type="entry name" value="HATPase_C_sf"/>
</dbReference>
<dbReference type="GO" id="GO:0000155">
    <property type="term" value="F:phosphorelay sensor kinase activity"/>
    <property type="evidence" value="ECO:0007669"/>
    <property type="project" value="InterPro"/>
</dbReference>
<dbReference type="EMBL" id="BMOK01000010">
    <property type="protein sequence ID" value="GGL58771.1"/>
    <property type="molecule type" value="Genomic_DNA"/>
</dbReference>
<dbReference type="PROSITE" id="PS50109">
    <property type="entry name" value="HIS_KIN"/>
    <property type="match status" value="1"/>
</dbReference>
<keyword evidence="7 14" id="KW-0812">Transmembrane</keyword>
<feature type="domain" description="HAMP" evidence="16">
    <location>
        <begin position="183"/>
        <end position="237"/>
    </location>
</feature>
<accession>A0A917S734</accession>
<keyword evidence="6" id="KW-0808">Transferase</keyword>
<dbReference type="SMART" id="SM00388">
    <property type="entry name" value="HisKA"/>
    <property type="match status" value="1"/>
</dbReference>
<dbReference type="InterPro" id="IPR005467">
    <property type="entry name" value="His_kinase_dom"/>
</dbReference>
<reference evidence="17" key="1">
    <citation type="journal article" date="2014" name="Int. J. Syst. Evol. Microbiol.">
        <title>Complete genome sequence of Corynebacterium casei LMG S-19264T (=DSM 44701T), isolated from a smear-ripened cheese.</title>
        <authorList>
            <consortium name="US DOE Joint Genome Institute (JGI-PGF)"/>
            <person name="Walter F."/>
            <person name="Albersmeier A."/>
            <person name="Kalinowski J."/>
            <person name="Ruckert C."/>
        </authorList>
    </citation>
    <scope>NUCLEOTIDE SEQUENCE</scope>
    <source>
        <strain evidence="17">JCM 15325</strain>
    </source>
</reference>
<dbReference type="FunFam" id="3.30.565.10:FF:000006">
    <property type="entry name" value="Sensor histidine kinase WalK"/>
    <property type="match status" value="1"/>
</dbReference>
<dbReference type="GO" id="GO:0005524">
    <property type="term" value="F:ATP binding"/>
    <property type="evidence" value="ECO:0007669"/>
    <property type="project" value="UniProtKB-KW"/>
</dbReference>
<protein>
    <recommendedName>
        <fullName evidence="3">histidine kinase</fullName>
        <ecNumber evidence="3">2.7.13.3</ecNumber>
    </recommendedName>
</protein>
<dbReference type="Pfam" id="PF00512">
    <property type="entry name" value="HisKA"/>
    <property type="match status" value="1"/>
</dbReference>
<evidence type="ECO:0000256" key="4">
    <source>
        <dbReference type="ARBA" id="ARBA00022475"/>
    </source>
</evidence>
<keyword evidence="13 14" id="KW-0472">Membrane</keyword>
<dbReference type="InterPro" id="IPR036097">
    <property type="entry name" value="HisK_dim/P_sf"/>
</dbReference>
<evidence type="ECO:0000256" key="10">
    <source>
        <dbReference type="ARBA" id="ARBA00022840"/>
    </source>
</evidence>
<dbReference type="PANTHER" id="PTHR45436:SF5">
    <property type="entry name" value="SENSOR HISTIDINE KINASE TRCS"/>
    <property type="match status" value="1"/>
</dbReference>
<dbReference type="CDD" id="cd06225">
    <property type="entry name" value="HAMP"/>
    <property type="match status" value="1"/>
</dbReference>
<keyword evidence="18" id="KW-1185">Reference proteome</keyword>
<dbReference type="PROSITE" id="PS50885">
    <property type="entry name" value="HAMP"/>
    <property type="match status" value="1"/>
</dbReference>
<evidence type="ECO:0000256" key="14">
    <source>
        <dbReference type="SAM" id="Phobius"/>
    </source>
</evidence>
<comment type="catalytic activity">
    <reaction evidence="1">
        <text>ATP + protein L-histidine = ADP + protein N-phospho-L-histidine.</text>
        <dbReference type="EC" id="2.7.13.3"/>
    </reaction>
</comment>
<reference evidence="17" key="2">
    <citation type="submission" date="2020-09" db="EMBL/GenBank/DDBJ databases">
        <authorList>
            <person name="Sun Q."/>
            <person name="Ohkuma M."/>
        </authorList>
    </citation>
    <scope>NUCLEOTIDE SEQUENCE</scope>
    <source>
        <strain evidence="17">JCM 15325</strain>
    </source>
</reference>
<evidence type="ECO:0000256" key="13">
    <source>
        <dbReference type="ARBA" id="ARBA00023136"/>
    </source>
</evidence>
<dbReference type="SUPFAM" id="SSF158472">
    <property type="entry name" value="HAMP domain-like"/>
    <property type="match status" value="1"/>
</dbReference>
<dbReference type="SUPFAM" id="SSF47384">
    <property type="entry name" value="Homodimeric domain of signal transducing histidine kinase"/>
    <property type="match status" value="1"/>
</dbReference>
<dbReference type="InterPro" id="IPR003594">
    <property type="entry name" value="HATPase_dom"/>
</dbReference>
<dbReference type="AlphaFoldDB" id="A0A917S734"/>
<evidence type="ECO:0000256" key="9">
    <source>
        <dbReference type="ARBA" id="ARBA00022777"/>
    </source>
</evidence>
<dbReference type="InterPro" id="IPR050428">
    <property type="entry name" value="TCS_sensor_his_kinase"/>
</dbReference>
<evidence type="ECO:0000256" key="11">
    <source>
        <dbReference type="ARBA" id="ARBA00022989"/>
    </source>
</evidence>
<feature type="transmembrane region" description="Helical" evidence="14">
    <location>
        <begin position="21"/>
        <end position="47"/>
    </location>
</feature>
<dbReference type="RefSeq" id="WP_188803575.1">
    <property type="nucleotide sequence ID" value="NZ_BMOK01000010.1"/>
</dbReference>
<keyword evidence="10" id="KW-0067">ATP-binding</keyword>
<gene>
    <name evidence="17" type="primary">hpk2</name>
    <name evidence="17" type="ORF">GCM10007968_23430</name>
</gene>
<organism evidence="17 18">
    <name type="scientific">Sporolactobacillus putidus</name>
    <dbReference type="NCBI Taxonomy" id="492735"/>
    <lineage>
        <taxon>Bacteria</taxon>
        <taxon>Bacillati</taxon>
        <taxon>Bacillota</taxon>
        <taxon>Bacilli</taxon>
        <taxon>Bacillales</taxon>
        <taxon>Sporolactobacillaceae</taxon>
        <taxon>Sporolactobacillus</taxon>
    </lineage>
</organism>
<dbReference type="Gene3D" id="3.30.565.10">
    <property type="entry name" value="Histidine kinase-like ATPase, C-terminal domain"/>
    <property type="match status" value="1"/>
</dbReference>
<dbReference type="PRINTS" id="PR00344">
    <property type="entry name" value="BCTRLSENSOR"/>
</dbReference>
<evidence type="ECO:0000256" key="5">
    <source>
        <dbReference type="ARBA" id="ARBA00022553"/>
    </source>
</evidence>
<keyword evidence="8" id="KW-0547">Nucleotide-binding</keyword>
<evidence type="ECO:0000256" key="8">
    <source>
        <dbReference type="ARBA" id="ARBA00022741"/>
    </source>
</evidence>
<evidence type="ECO:0000256" key="2">
    <source>
        <dbReference type="ARBA" id="ARBA00004651"/>
    </source>
</evidence>
<dbReference type="Gene3D" id="6.10.340.10">
    <property type="match status" value="1"/>
</dbReference>
<feature type="domain" description="Histidine kinase" evidence="15">
    <location>
        <begin position="245"/>
        <end position="457"/>
    </location>
</feature>
<dbReference type="SMART" id="SM00387">
    <property type="entry name" value="HATPase_c"/>
    <property type="match status" value="1"/>
</dbReference>
<dbReference type="GO" id="GO:0005886">
    <property type="term" value="C:plasma membrane"/>
    <property type="evidence" value="ECO:0007669"/>
    <property type="project" value="UniProtKB-SubCell"/>
</dbReference>
<dbReference type="PANTHER" id="PTHR45436">
    <property type="entry name" value="SENSOR HISTIDINE KINASE YKOH"/>
    <property type="match status" value="1"/>
</dbReference>
<name>A0A917S734_9BACL</name>
<feature type="transmembrane region" description="Helical" evidence="14">
    <location>
        <begin position="162"/>
        <end position="181"/>
    </location>
</feature>
<keyword evidence="5" id="KW-0597">Phosphoprotein</keyword>
<evidence type="ECO:0000256" key="12">
    <source>
        <dbReference type="ARBA" id="ARBA00023012"/>
    </source>
</evidence>
<evidence type="ECO:0000313" key="18">
    <source>
        <dbReference type="Proteomes" id="UP000654670"/>
    </source>
</evidence>
<dbReference type="SMART" id="SM00304">
    <property type="entry name" value="HAMP"/>
    <property type="match status" value="1"/>
</dbReference>
<dbReference type="SUPFAM" id="SSF55874">
    <property type="entry name" value="ATPase domain of HSP90 chaperone/DNA topoisomerase II/histidine kinase"/>
    <property type="match status" value="1"/>
</dbReference>
<sequence length="467" mass="53602">MKAWIRALKKKNNTMLFQMNFWFILILLMTVLFIGTSVLMVVSYQLYQGTRQEVGYVEHQLIATSQKKNPDWNEAIGLLYTQHPEFYVRIKTPDGKIIYSKGSEGIVDNNKYLIRLSLISSIFINNRLIPIYHHSALHGGYTFDMFVQMISIRHFIKTMVKVLIICTAIGILFGSIAIYHISRRLSRPLMDVTMFINRVTRTKNLEQRVPPPAHPKEVRDLAVSFNQLMDQLEQQIEREKRFVSDASHELRTPLAAIRGHVGLIQRHGTNHPEVIRQSIHFVDHESRRMQRLIDQLLMIARLDRKAKTLFPVNLSMIAGNVIADYAPEVDQTLSVDIADNVYALANEDYVHQVIVSLLGNARKYTPAGGWIKIIINSDRNYAYIRVQNSGSRIPDDEKEKIFNRFYRLDKARSSENGGSGLGLAIVRQLVEIENGKIWVQDMDPSGSEFIVRFLKQPEAGEAAEKKI</sequence>
<dbReference type="Gene3D" id="1.10.287.130">
    <property type="match status" value="1"/>
</dbReference>
<keyword evidence="12" id="KW-0902">Two-component regulatory system</keyword>
<keyword evidence="4" id="KW-1003">Cell membrane</keyword>
<dbReference type="Pfam" id="PF02518">
    <property type="entry name" value="HATPase_c"/>
    <property type="match status" value="1"/>
</dbReference>
<dbReference type="EC" id="2.7.13.3" evidence="3"/>
<evidence type="ECO:0000313" key="17">
    <source>
        <dbReference type="EMBL" id="GGL58771.1"/>
    </source>
</evidence>
<keyword evidence="9 17" id="KW-0418">Kinase</keyword>
<evidence type="ECO:0000259" key="16">
    <source>
        <dbReference type="PROSITE" id="PS50885"/>
    </source>
</evidence>
<comment type="caution">
    <text evidence="17">The sequence shown here is derived from an EMBL/GenBank/DDBJ whole genome shotgun (WGS) entry which is preliminary data.</text>
</comment>